<dbReference type="RefSeq" id="YP_009639611.1">
    <property type="nucleotide sequence ID" value="NC_042352.1"/>
</dbReference>
<organism evidence="2 3">
    <name type="scientific">Salinibacter phage M31CR41-2</name>
    <dbReference type="NCBI Taxonomy" id="2681614"/>
    <lineage>
        <taxon>Viruses</taxon>
        <taxon>Duplodnaviria</taxon>
        <taxon>Heunggongvirae</taxon>
        <taxon>Uroviricota</taxon>
        <taxon>Caudoviricetes</taxon>
        <taxon>Kairosalinivirus</taxon>
        <taxon>Kairosalinivirus M31CR412</taxon>
    </lineage>
</organism>
<feature type="compositionally biased region" description="Polar residues" evidence="1">
    <location>
        <begin position="140"/>
        <end position="164"/>
    </location>
</feature>
<dbReference type="Proteomes" id="UP000259253">
    <property type="component" value="Segment"/>
</dbReference>
<protein>
    <submittedName>
        <fullName evidence="2">Uncharacterized protein</fullName>
    </submittedName>
</protein>
<name>A0A2I6UH62_9CAUD</name>
<evidence type="ECO:0000313" key="3">
    <source>
        <dbReference type="Proteomes" id="UP000259253"/>
    </source>
</evidence>
<evidence type="ECO:0000313" key="2">
    <source>
        <dbReference type="EMBL" id="AUO79276.1"/>
    </source>
</evidence>
<dbReference type="KEGG" id="vg:40236408"/>
<reference evidence="2 3" key="1">
    <citation type="submission" date="2017-07" db="EMBL/GenBank/DDBJ databases">
        <title>Characterization of ecologically diverse viruses infecting co-occurring strains of cosmopolitan hyperhalophilic Bacteroidetes.</title>
        <authorList>
            <person name="Villamor J."/>
            <person name="Ramos-Barbero M.D."/>
            <person name="Gonzalez-Torres P."/>
            <person name="Gabaldon T."/>
            <person name="Rollesso-Mora R."/>
            <person name="Meseguer I."/>
            <person name="Martinez-Garcia M."/>
            <person name="Santos F."/>
            <person name="Anton J."/>
        </authorList>
    </citation>
    <scope>NUCLEOTIDE SEQUENCE [LARGE SCALE GENOMIC DNA]</scope>
</reference>
<feature type="compositionally biased region" description="Basic residues" evidence="1">
    <location>
        <begin position="165"/>
        <end position="174"/>
    </location>
</feature>
<feature type="compositionally biased region" description="Polar residues" evidence="1">
    <location>
        <begin position="104"/>
        <end position="116"/>
    </location>
</feature>
<accession>A0A2I6UH62</accession>
<evidence type="ECO:0000256" key="1">
    <source>
        <dbReference type="SAM" id="MobiDB-lite"/>
    </source>
</evidence>
<proteinExistence type="predicted"/>
<sequence length="260" mass="29697">MTNERPIYGTRRTVWRVVSQTVPRRLEPVRRRTDLYAVMRASENSRNGRNDAPTNYGRKGRRSIQRSKPPNVSARLPRHNKRTRPNGTSRSARGTIYRRRHTTTSDGSCPHNSATVPLTRWKSGSWLKPTRKRHTESTNDKTGTFTPVNSRRNAAASLTSNTKNRQTRRTMQTRRSRQIERLGGIPNTGPEPYKTDVTVLHPEDHPELQRSVEVEARTELDEHGNAVSQDLKVLDPEGVEVTDRIRDAATKSDGLPLYEF</sequence>
<keyword evidence="3" id="KW-1185">Reference proteome</keyword>
<dbReference type="GeneID" id="40236408"/>
<dbReference type="EMBL" id="MF580961">
    <property type="protein sequence ID" value="AUO79276.1"/>
    <property type="molecule type" value="Genomic_DNA"/>
</dbReference>
<feature type="region of interest" description="Disordered" evidence="1">
    <location>
        <begin position="40"/>
        <end position="174"/>
    </location>
</feature>